<feature type="transmembrane region" description="Helical" evidence="8">
    <location>
        <begin position="217"/>
        <end position="235"/>
    </location>
</feature>
<dbReference type="GO" id="GO:0016746">
    <property type="term" value="F:acyltransferase activity"/>
    <property type="evidence" value="ECO:0007669"/>
    <property type="project" value="UniProtKB-KW"/>
</dbReference>
<dbReference type="AlphaFoldDB" id="A0A4R9IL09"/>
<evidence type="ECO:0000313" key="10">
    <source>
        <dbReference type="EMBL" id="TGK89651.1"/>
    </source>
</evidence>
<feature type="transmembrane region" description="Helical" evidence="8">
    <location>
        <begin position="302"/>
        <end position="328"/>
    </location>
</feature>
<dbReference type="EMBL" id="RQFM01000027">
    <property type="protein sequence ID" value="TGK79443.1"/>
    <property type="molecule type" value="Genomic_DNA"/>
</dbReference>
<keyword evidence="12" id="KW-1185">Reference proteome</keyword>
<dbReference type="GO" id="GO:0042121">
    <property type="term" value="P:alginic acid biosynthetic process"/>
    <property type="evidence" value="ECO:0007669"/>
    <property type="project" value="InterPro"/>
</dbReference>
<evidence type="ECO:0000256" key="3">
    <source>
        <dbReference type="ARBA" id="ARBA00022475"/>
    </source>
</evidence>
<feature type="transmembrane region" description="Helical" evidence="8">
    <location>
        <begin position="425"/>
        <end position="446"/>
    </location>
</feature>
<dbReference type="InterPro" id="IPR004299">
    <property type="entry name" value="MBOAT_fam"/>
</dbReference>
<evidence type="ECO:0000256" key="4">
    <source>
        <dbReference type="ARBA" id="ARBA00022692"/>
    </source>
</evidence>
<feature type="transmembrane region" description="Helical" evidence="8">
    <location>
        <begin position="112"/>
        <end position="130"/>
    </location>
</feature>
<evidence type="ECO:0000256" key="7">
    <source>
        <dbReference type="PIRNR" id="PIRNR016636"/>
    </source>
</evidence>
<comment type="caution">
    <text evidence="9">The sequence shown here is derived from an EMBL/GenBank/DDBJ whole genome shotgun (WGS) entry which is preliminary data.</text>
</comment>
<keyword evidence="5 8" id="KW-1133">Transmembrane helix</keyword>
<reference evidence="9 11" key="2">
    <citation type="journal article" date="2019" name="PLoS Negl. Trop. Dis.">
        <title>Revisiting the worldwide diversity of Leptospira species in the environment.</title>
        <authorList>
            <person name="Vincent A.T."/>
            <person name="Schiettekatte O."/>
            <person name="Bourhy P."/>
            <person name="Veyrier F.J."/>
            <person name="Picardeau M."/>
        </authorList>
    </citation>
    <scope>NUCLEOTIDE SEQUENCE [LARGE SCALE GENOMIC DNA]</scope>
    <source>
        <strain evidence="9 11">201800280</strain>
        <strain evidence="10">201800281</strain>
    </source>
</reference>
<feature type="transmembrane region" description="Helical" evidence="8">
    <location>
        <begin position="7"/>
        <end position="27"/>
    </location>
</feature>
<comment type="subcellular location">
    <subcellularLocation>
        <location evidence="1">Cell membrane</location>
        <topology evidence="1">Multi-pass membrane protein</topology>
    </subcellularLocation>
</comment>
<feature type="transmembrane region" description="Helical" evidence="8">
    <location>
        <begin position="142"/>
        <end position="164"/>
    </location>
</feature>
<dbReference type="EMBL" id="RQFL01000026">
    <property type="protein sequence ID" value="TGK89651.1"/>
    <property type="molecule type" value="Genomic_DNA"/>
</dbReference>
<evidence type="ECO:0000313" key="12">
    <source>
        <dbReference type="Proteomes" id="UP000297918"/>
    </source>
</evidence>
<protein>
    <submittedName>
        <fullName evidence="9">MBOAT family protein</fullName>
    </submittedName>
</protein>
<evidence type="ECO:0000256" key="2">
    <source>
        <dbReference type="ARBA" id="ARBA00010323"/>
    </source>
</evidence>
<feature type="transmembrane region" description="Helical" evidence="8">
    <location>
        <begin position="74"/>
        <end position="100"/>
    </location>
</feature>
<dbReference type="PIRSF" id="PIRSF500217">
    <property type="entry name" value="AlgI"/>
    <property type="match status" value="1"/>
</dbReference>
<keyword evidence="4 8" id="KW-0812">Transmembrane</keyword>
<keyword evidence="3 7" id="KW-1003">Cell membrane</keyword>
<dbReference type="Proteomes" id="UP000297918">
    <property type="component" value="Unassembled WGS sequence"/>
</dbReference>
<sequence length="456" mass="53476">MVFSTILFIFLFFPIVYILFSIVGQKYKMLVLLTGSIFFYFWGEQTYILIMFSSIIVNFLFGLLIDIAKRKKVLLFFGILINLLLIIYFKYATFIVSIFSSITYRQIAVHEIHLPLGISFFTFQGISYLIDIYRKDIYPDRNFLRFSFYISFFPQLIAGPIVRYSEVMHSLSRLKSDYQDKIEGVSIFVIGLGKKVIIANTLGIYADEILNSESFNFGSGLAWLAIISYSFQIYFDFSGYSDMAIGLGRIFGLTFPVNFNFPYKALSFQDFWRRWHISLSSWFRDYLYIPLGGNRKSPVRQYLNLLIVFVCCGFWHGASWNFLIWGIYHGFFLVLERTYYQNIISYLPNVLKLLFTFVLINIGWVFFRLESFVSALDFIEILFGKNGVQFDQVISIFDLRWVIGVGFAIFFSYDWKMFSRVNSVPALKMVAIFFVFAVSIVCLLANNYNPFIYFRF</sequence>
<dbReference type="Proteomes" id="UP000297394">
    <property type="component" value="Unassembled WGS sequence"/>
</dbReference>
<keyword evidence="7" id="KW-0012">Acyltransferase</keyword>
<feature type="transmembrane region" description="Helical" evidence="8">
    <location>
        <begin position="349"/>
        <end position="367"/>
    </location>
</feature>
<evidence type="ECO:0000313" key="11">
    <source>
        <dbReference type="Proteomes" id="UP000297394"/>
    </source>
</evidence>
<dbReference type="OrthoDB" id="9805788at2"/>
<feature type="transmembrane region" description="Helical" evidence="8">
    <location>
        <begin position="184"/>
        <end position="205"/>
    </location>
</feature>
<evidence type="ECO:0000313" key="9">
    <source>
        <dbReference type="EMBL" id="TGK79443.1"/>
    </source>
</evidence>
<organism evidence="9 11">
    <name type="scientific">Leptospira bourretii</name>
    <dbReference type="NCBI Taxonomy" id="2484962"/>
    <lineage>
        <taxon>Bacteria</taxon>
        <taxon>Pseudomonadati</taxon>
        <taxon>Spirochaetota</taxon>
        <taxon>Spirochaetia</taxon>
        <taxon>Leptospirales</taxon>
        <taxon>Leptospiraceae</taxon>
        <taxon>Leptospira</taxon>
    </lineage>
</organism>
<gene>
    <name evidence="9" type="ORF">EHQ23_17710</name>
    <name evidence="10" type="ORF">EHQ26_14560</name>
</gene>
<keyword evidence="6 7" id="KW-0472">Membrane</keyword>
<keyword evidence="7" id="KW-0808">Transferase</keyword>
<feature type="transmembrane region" description="Helical" evidence="8">
    <location>
        <begin position="393"/>
        <end position="413"/>
    </location>
</feature>
<accession>A0A4R9IL09</accession>
<dbReference type="InterPro" id="IPR024194">
    <property type="entry name" value="Ac/AlaTfrase_AlgI/DltB"/>
</dbReference>
<proteinExistence type="inferred from homology"/>
<evidence type="ECO:0000256" key="8">
    <source>
        <dbReference type="SAM" id="Phobius"/>
    </source>
</evidence>
<name>A0A4R9IL09_9LEPT</name>
<dbReference type="PANTHER" id="PTHR13285:SF18">
    <property type="entry name" value="PROTEIN-CYSTEINE N-PALMITOYLTRANSFERASE RASP"/>
    <property type="match status" value="1"/>
</dbReference>
<dbReference type="InterPro" id="IPR051085">
    <property type="entry name" value="MB_O-acyltransferase"/>
</dbReference>
<dbReference type="GO" id="GO:0005886">
    <property type="term" value="C:plasma membrane"/>
    <property type="evidence" value="ECO:0007669"/>
    <property type="project" value="UniProtKB-SubCell"/>
</dbReference>
<dbReference type="Pfam" id="PF03062">
    <property type="entry name" value="MBOAT"/>
    <property type="match status" value="1"/>
</dbReference>
<dbReference type="PIRSF" id="PIRSF016636">
    <property type="entry name" value="AlgI_DltB"/>
    <property type="match status" value="1"/>
</dbReference>
<feature type="transmembrane region" description="Helical" evidence="8">
    <location>
        <begin position="47"/>
        <end position="67"/>
    </location>
</feature>
<dbReference type="PANTHER" id="PTHR13285">
    <property type="entry name" value="ACYLTRANSFERASE"/>
    <property type="match status" value="1"/>
</dbReference>
<evidence type="ECO:0000256" key="6">
    <source>
        <dbReference type="ARBA" id="ARBA00023136"/>
    </source>
</evidence>
<dbReference type="InterPro" id="IPR028362">
    <property type="entry name" value="AlgI"/>
</dbReference>
<comment type="similarity">
    <text evidence="2 7">Belongs to the membrane-bound acyltransferase family.</text>
</comment>
<reference evidence="10" key="1">
    <citation type="submission" date="2018-10" db="EMBL/GenBank/DDBJ databases">
        <authorList>
            <person name="Vincent A.T."/>
            <person name="Schiettekatte O."/>
            <person name="Bourhy P."/>
            <person name="Veyrier F.J."/>
            <person name="Picardeau M."/>
        </authorList>
    </citation>
    <scope>NUCLEOTIDE SEQUENCE</scope>
    <source>
        <strain evidence="10">201800281</strain>
    </source>
</reference>
<evidence type="ECO:0000256" key="5">
    <source>
        <dbReference type="ARBA" id="ARBA00022989"/>
    </source>
</evidence>
<evidence type="ECO:0000256" key="1">
    <source>
        <dbReference type="ARBA" id="ARBA00004651"/>
    </source>
</evidence>